<organism evidence="1 2">
    <name type="scientific">Streptomyces endocoffeicus</name>
    <dbReference type="NCBI Taxonomy" id="2898945"/>
    <lineage>
        <taxon>Bacteria</taxon>
        <taxon>Bacillati</taxon>
        <taxon>Actinomycetota</taxon>
        <taxon>Actinomycetes</taxon>
        <taxon>Kitasatosporales</taxon>
        <taxon>Streptomycetaceae</taxon>
        <taxon>Streptomyces</taxon>
    </lineage>
</organism>
<gene>
    <name evidence="1" type="ORF">JK364_24345</name>
</gene>
<name>A0ABS1PSU1_9ACTN</name>
<evidence type="ECO:0000313" key="2">
    <source>
        <dbReference type="Proteomes" id="UP000621510"/>
    </source>
</evidence>
<protein>
    <submittedName>
        <fullName evidence="1">Uncharacterized protein</fullName>
    </submittedName>
</protein>
<sequence length="158" mass="18328">MRCRLFTHWSVGLDSWINATGYEPDRAPWEFTAYLSCVWESIPGVEECEMWFYSVHTGPARIVDGRIVARMHWSVDVPTEAWRAWRAEYDRGRPVLPGGRRDALRYLAGELYMSGSIAPTDAVMTVTRAREGRRPAWRTITDPIRVYRPEDRIPAGRR</sequence>
<dbReference type="EMBL" id="JAERRG010000009">
    <property type="protein sequence ID" value="MBL1115505.1"/>
    <property type="molecule type" value="Genomic_DNA"/>
</dbReference>
<dbReference type="RefSeq" id="WP_201853292.1">
    <property type="nucleotide sequence ID" value="NZ_JAERRG010000009.1"/>
</dbReference>
<reference evidence="1 2" key="1">
    <citation type="submission" date="2021-01" db="EMBL/GenBank/DDBJ databases">
        <title>WGS of actinomycetes isolated from Thailand.</title>
        <authorList>
            <person name="Thawai C."/>
        </authorList>
    </citation>
    <scope>NUCLEOTIDE SEQUENCE [LARGE SCALE GENOMIC DNA]</scope>
    <source>
        <strain evidence="1 2">CA3R110</strain>
    </source>
</reference>
<comment type="caution">
    <text evidence="1">The sequence shown here is derived from an EMBL/GenBank/DDBJ whole genome shotgun (WGS) entry which is preliminary data.</text>
</comment>
<proteinExistence type="predicted"/>
<dbReference type="Proteomes" id="UP000621510">
    <property type="component" value="Unassembled WGS sequence"/>
</dbReference>
<keyword evidence="2" id="KW-1185">Reference proteome</keyword>
<accession>A0ABS1PSU1</accession>
<evidence type="ECO:0000313" key="1">
    <source>
        <dbReference type="EMBL" id="MBL1115505.1"/>
    </source>
</evidence>